<dbReference type="RefSeq" id="WP_114379074.1">
    <property type="nucleotide sequence ID" value="NZ_QPJD01000003.1"/>
</dbReference>
<dbReference type="Proteomes" id="UP000252415">
    <property type="component" value="Unassembled WGS sequence"/>
</dbReference>
<accession>A0A368W4Z5</accession>
<proteinExistence type="predicted"/>
<name>A0A368W4Z5_9BACL</name>
<gene>
    <name evidence="1" type="ORF">DFP97_103248</name>
</gene>
<comment type="caution">
    <text evidence="1">The sequence shown here is derived from an EMBL/GenBank/DDBJ whole genome shotgun (WGS) entry which is preliminary data.</text>
</comment>
<sequence>MTTTMNRDISQLLNQNPVEDAMDGDAAEMGMAMFMSMPARGLVWISKGEITEQKLDEILADLNKEKNNE</sequence>
<protein>
    <submittedName>
        <fullName evidence="1">Uncharacterized protein</fullName>
    </submittedName>
</protein>
<reference evidence="1 2" key="1">
    <citation type="submission" date="2018-07" db="EMBL/GenBank/DDBJ databases">
        <title>Genomic Encyclopedia of Type Strains, Phase III (KMG-III): the genomes of soil and plant-associated and newly described type strains.</title>
        <authorList>
            <person name="Whitman W."/>
        </authorList>
    </citation>
    <scope>NUCLEOTIDE SEQUENCE [LARGE SCALE GENOMIC DNA]</scope>
    <source>
        <strain evidence="1 2">CECT 7506</strain>
    </source>
</reference>
<organism evidence="1 2">
    <name type="scientific">Paenibacillus prosopidis</name>
    <dbReference type="NCBI Taxonomy" id="630520"/>
    <lineage>
        <taxon>Bacteria</taxon>
        <taxon>Bacillati</taxon>
        <taxon>Bacillota</taxon>
        <taxon>Bacilli</taxon>
        <taxon>Bacillales</taxon>
        <taxon>Paenibacillaceae</taxon>
        <taxon>Paenibacillus</taxon>
    </lineage>
</organism>
<keyword evidence="2" id="KW-1185">Reference proteome</keyword>
<dbReference type="AlphaFoldDB" id="A0A368W4Z5"/>
<evidence type="ECO:0000313" key="2">
    <source>
        <dbReference type="Proteomes" id="UP000252415"/>
    </source>
</evidence>
<evidence type="ECO:0000313" key="1">
    <source>
        <dbReference type="EMBL" id="RCW50230.1"/>
    </source>
</evidence>
<dbReference type="EMBL" id="QPJD01000003">
    <property type="protein sequence ID" value="RCW50230.1"/>
    <property type="molecule type" value="Genomic_DNA"/>
</dbReference>